<reference evidence="1" key="2">
    <citation type="journal article" date="2015" name="Data Brief">
        <title>Shoot transcriptome of the giant reed, Arundo donax.</title>
        <authorList>
            <person name="Barrero R.A."/>
            <person name="Guerrero F.D."/>
            <person name="Moolhuijzen P."/>
            <person name="Goolsby J.A."/>
            <person name="Tidwell J."/>
            <person name="Bellgard S.E."/>
            <person name="Bellgard M.I."/>
        </authorList>
    </citation>
    <scope>NUCLEOTIDE SEQUENCE</scope>
    <source>
        <tissue evidence="1">Shoot tissue taken approximately 20 cm above the soil surface</tissue>
    </source>
</reference>
<evidence type="ECO:0000313" key="1">
    <source>
        <dbReference type="EMBL" id="JAE21745.1"/>
    </source>
</evidence>
<proteinExistence type="predicted"/>
<accession>A0A0A9G9H5</accession>
<protein>
    <submittedName>
        <fullName evidence="1">Uncharacterized protein</fullName>
    </submittedName>
</protein>
<organism evidence="1">
    <name type="scientific">Arundo donax</name>
    <name type="common">Giant reed</name>
    <name type="synonym">Donax arundinaceus</name>
    <dbReference type="NCBI Taxonomy" id="35708"/>
    <lineage>
        <taxon>Eukaryota</taxon>
        <taxon>Viridiplantae</taxon>
        <taxon>Streptophyta</taxon>
        <taxon>Embryophyta</taxon>
        <taxon>Tracheophyta</taxon>
        <taxon>Spermatophyta</taxon>
        <taxon>Magnoliopsida</taxon>
        <taxon>Liliopsida</taxon>
        <taxon>Poales</taxon>
        <taxon>Poaceae</taxon>
        <taxon>PACMAD clade</taxon>
        <taxon>Arundinoideae</taxon>
        <taxon>Arundineae</taxon>
        <taxon>Arundo</taxon>
    </lineage>
</organism>
<reference evidence="1" key="1">
    <citation type="submission" date="2014-09" db="EMBL/GenBank/DDBJ databases">
        <authorList>
            <person name="Magalhaes I.L.F."/>
            <person name="Oliveira U."/>
            <person name="Santos F.R."/>
            <person name="Vidigal T.H.D.A."/>
            <person name="Brescovit A.D."/>
            <person name="Santos A.J."/>
        </authorList>
    </citation>
    <scope>NUCLEOTIDE SEQUENCE</scope>
    <source>
        <tissue evidence="1">Shoot tissue taken approximately 20 cm above the soil surface</tissue>
    </source>
</reference>
<dbReference type="AlphaFoldDB" id="A0A0A9G9H5"/>
<dbReference type="EMBL" id="GBRH01176151">
    <property type="protein sequence ID" value="JAE21745.1"/>
    <property type="molecule type" value="Transcribed_RNA"/>
</dbReference>
<name>A0A0A9G9H5_ARUDO</name>
<sequence>MLTSSTSNSIIHKGYKWNKRIELYKGKSIVLSTVYNLHATSFAKITEGLSTHNKLTGYSPIIRNPSHDQLKNNTLMLPRKESISQC</sequence>